<dbReference type="PROSITE" id="PS51072">
    <property type="entry name" value="MHD"/>
    <property type="match status" value="1"/>
</dbReference>
<dbReference type="GO" id="GO:0006886">
    <property type="term" value="P:intracellular protein transport"/>
    <property type="evidence" value="ECO:0007669"/>
    <property type="project" value="UniProtKB-UniRule"/>
</dbReference>
<dbReference type="OrthoDB" id="10259133at2759"/>
<dbReference type="InterPro" id="IPR028565">
    <property type="entry name" value="MHD"/>
</dbReference>
<evidence type="ECO:0000256" key="1">
    <source>
        <dbReference type="ARBA" id="ARBA00004308"/>
    </source>
</evidence>
<dbReference type="SUPFAM" id="SSF64356">
    <property type="entry name" value="SNARE-like"/>
    <property type="match status" value="1"/>
</dbReference>
<reference evidence="7 8" key="1">
    <citation type="submission" date="2016-11" db="EMBL/GenBank/DDBJ databases">
        <title>The macronuclear genome of Stentor coeruleus: a giant cell with tiny introns.</title>
        <authorList>
            <person name="Slabodnick M."/>
            <person name="Ruby J.G."/>
            <person name="Reiff S.B."/>
            <person name="Swart E.C."/>
            <person name="Gosai S."/>
            <person name="Prabakaran S."/>
            <person name="Witkowska E."/>
            <person name="Larue G.E."/>
            <person name="Fisher S."/>
            <person name="Freeman R.M."/>
            <person name="Gunawardena J."/>
            <person name="Chu W."/>
            <person name="Stover N.A."/>
            <person name="Gregory B.D."/>
            <person name="Nowacki M."/>
            <person name="Derisi J."/>
            <person name="Roy S.W."/>
            <person name="Marshall W.F."/>
            <person name="Sood P."/>
        </authorList>
    </citation>
    <scope>NUCLEOTIDE SEQUENCE [LARGE SCALE GENOMIC DNA]</scope>
    <source>
        <strain evidence="7">WM001</strain>
    </source>
</reference>
<dbReference type="PIRSF" id="PIRSF005992">
    <property type="entry name" value="Clathrin_mu"/>
    <property type="match status" value="1"/>
</dbReference>
<dbReference type="Proteomes" id="UP000187209">
    <property type="component" value="Unassembled WGS sequence"/>
</dbReference>
<dbReference type="Pfam" id="PF00928">
    <property type="entry name" value="Adap_comp_sub"/>
    <property type="match status" value="1"/>
</dbReference>
<dbReference type="GO" id="GO:0016192">
    <property type="term" value="P:vesicle-mediated transport"/>
    <property type="evidence" value="ECO:0007669"/>
    <property type="project" value="InterPro"/>
</dbReference>
<dbReference type="InterPro" id="IPR050431">
    <property type="entry name" value="Adaptor_comp_med_subunit"/>
</dbReference>
<sequence>MLSQFYILSARGDTIISRDFRGDLVKGTNEIFFRKAKLWKGDLPPVINLEGINFLHLKKGGLYLVATTIRNVSPSYVLDLLQIVAKLIKDYCGVLTEESIRKNFTLIYEIIDEAIDYGYAQSTSTDQLRPYIVNEAISVENSLFTFRPSFLSSSAPHTAVQRPMAGKGVKNEIFVDVYEKITALFDSKGYLINSAIDGCIQMKSYLQGNPQLKLALNEDLVLNKSGGLYGNAALDDFNFHEGVNTSEFNDFKILTINPPEGEFIAMNYRIKGEYQTPFRIFHFIDEITPYKLDFTIRIRALFNSKQFGSNVVVKFTMPKTTTSVSFEQLSKVSNQKTEYKDIEKLCDWSVKKFIGGSEIALKVKTSLSSPCSQKELGQISMNFEIPMYSVSNLQIKYLRVVEPGKQTTPYKWVRYITQSSSYVCRI</sequence>
<dbReference type="SUPFAM" id="SSF49447">
    <property type="entry name" value="Second domain of Mu2 adaptin subunit (ap50) of ap2 adaptor"/>
    <property type="match status" value="1"/>
</dbReference>
<dbReference type="GO" id="GO:0030131">
    <property type="term" value="C:clathrin adaptor complex"/>
    <property type="evidence" value="ECO:0007669"/>
    <property type="project" value="UniProtKB-UniRule"/>
</dbReference>
<keyword evidence="8" id="KW-1185">Reference proteome</keyword>
<dbReference type="AlphaFoldDB" id="A0A1R2BZQ8"/>
<protein>
    <recommendedName>
        <fullName evidence="6">MHD domain-containing protein</fullName>
    </recommendedName>
</protein>
<evidence type="ECO:0000256" key="2">
    <source>
        <dbReference type="ARBA" id="ARBA00022448"/>
    </source>
</evidence>
<evidence type="ECO:0000256" key="5">
    <source>
        <dbReference type="PIRNR" id="PIRNR005992"/>
    </source>
</evidence>
<keyword evidence="2 5" id="KW-0813">Transport</keyword>
<dbReference type="CDD" id="cd09253">
    <property type="entry name" value="AP-4_Mu4_Cterm"/>
    <property type="match status" value="1"/>
</dbReference>
<dbReference type="PRINTS" id="PR00314">
    <property type="entry name" value="CLATHRINADPT"/>
</dbReference>
<feature type="domain" description="MHD" evidence="6">
    <location>
        <begin position="170"/>
        <end position="425"/>
    </location>
</feature>
<name>A0A1R2BZQ8_9CILI</name>
<dbReference type="InterPro" id="IPR036168">
    <property type="entry name" value="AP2_Mu_C_sf"/>
</dbReference>
<organism evidence="7 8">
    <name type="scientific">Stentor coeruleus</name>
    <dbReference type="NCBI Taxonomy" id="5963"/>
    <lineage>
        <taxon>Eukaryota</taxon>
        <taxon>Sar</taxon>
        <taxon>Alveolata</taxon>
        <taxon>Ciliophora</taxon>
        <taxon>Postciliodesmatophora</taxon>
        <taxon>Heterotrichea</taxon>
        <taxon>Heterotrichida</taxon>
        <taxon>Stentoridae</taxon>
        <taxon>Stentor</taxon>
    </lineage>
</organism>
<dbReference type="Gene3D" id="2.60.40.1170">
    <property type="entry name" value="Mu homology domain, subdomain B"/>
    <property type="match status" value="2"/>
</dbReference>
<evidence type="ECO:0000256" key="4">
    <source>
        <dbReference type="ARBA" id="ARBA00023136"/>
    </source>
</evidence>
<keyword evidence="3 5" id="KW-0653">Protein transport</keyword>
<gene>
    <name evidence="7" type="ORF">SteCoe_17119</name>
</gene>
<dbReference type="InterPro" id="IPR001392">
    <property type="entry name" value="Clathrin_mu"/>
</dbReference>
<dbReference type="PANTHER" id="PTHR10529">
    <property type="entry name" value="AP COMPLEX SUBUNIT MU"/>
    <property type="match status" value="1"/>
</dbReference>
<dbReference type="Gene3D" id="3.30.450.60">
    <property type="match status" value="1"/>
</dbReference>
<comment type="subcellular location">
    <subcellularLocation>
        <location evidence="1">Endomembrane system</location>
    </subcellularLocation>
</comment>
<comment type="caution">
    <text evidence="7">The sequence shown here is derived from an EMBL/GenBank/DDBJ whole genome shotgun (WGS) entry which is preliminary data.</text>
</comment>
<dbReference type="FunFam" id="3.30.450.60:FF:000002">
    <property type="entry name" value="AP-2 complex subunit mu, putative"/>
    <property type="match status" value="1"/>
</dbReference>
<evidence type="ECO:0000256" key="3">
    <source>
        <dbReference type="ARBA" id="ARBA00022927"/>
    </source>
</evidence>
<dbReference type="EMBL" id="MPUH01000348">
    <property type="protein sequence ID" value="OMJ82221.1"/>
    <property type="molecule type" value="Genomic_DNA"/>
</dbReference>
<dbReference type="GO" id="GO:0012505">
    <property type="term" value="C:endomembrane system"/>
    <property type="evidence" value="ECO:0007669"/>
    <property type="project" value="UniProtKB-SubCell"/>
</dbReference>
<dbReference type="InterPro" id="IPR011012">
    <property type="entry name" value="Longin-like_dom_sf"/>
</dbReference>
<evidence type="ECO:0000259" key="6">
    <source>
        <dbReference type="PROSITE" id="PS51072"/>
    </source>
</evidence>
<comment type="similarity">
    <text evidence="5">Belongs to the adaptor complexes medium subunit family.</text>
</comment>
<dbReference type="CDD" id="cd14838">
    <property type="entry name" value="AP4_Mu_N"/>
    <property type="match status" value="1"/>
</dbReference>
<evidence type="ECO:0000313" key="7">
    <source>
        <dbReference type="EMBL" id="OMJ82221.1"/>
    </source>
</evidence>
<accession>A0A1R2BZQ8</accession>
<evidence type="ECO:0000313" key="8">
    <source>
        <dbReference type="Proteomes" id="UP000187209"/>
    </source>
</evidence>
<keyword evidence="4" id="KW-0472">Membrane</keyword>
<proteinExistence type="inferred from homology"/>